<dbReference type="Proteomes" id="UP001140094">
    <property type="component" value="Unassembled WGS sequence"/>
</dbReference>
<evidence type="ECO:0000256" key="6">
    <source>
        <dbReference type="ARBA" id="ARBA00022807"/>
    </source>
</evidence>
<evidence type="ECO:0000256" key="9">
    <source>
        <dbReference type="PIRNR" id="PIRNR005700"/>
    </source>
</evidence>
<comment type="function">
    <text evidence="7">The normal physiological role of the enzyme is unknown, but it is not essential for the viability of yeast cells. Has aminopeptidase activity, shortening substrate peptides sequentially by 1 amino acid. Has bleomycin hydrolase activity, which can protect the cell from the toxic effects of bleomycin. Has homocysteine-thiolactonase activity, protecting the cell against homocysteine toxicity. Acts as a repressor in the GAL4 regulatory system, but this does not require either the peptidase or nucleic acid-binding activities.</text>
</comment>
<comment type="catalytic activity">
    <reaction evidence="1 9">
        <text>Inactivates bleomycin B2 (a cytotoxic glycometallopeptide) by hydrolysis of a carboxyamide bond of beta-aminoalanine, but also shows general aminopeptidase activity. The specificity varies somewhat with source, but amino acid arylamides of Met, Leu and Ala are preferred.</text>
        <dbReference type="EC" id="3.4.22.40"/>
    </reaction>
</comment>
<evidence type="ECO:0000313" key="11">
    <source>
        <dbReference type="EMBL" id="KAJ2803624.1"/>
    </source>
</evidence>
<dbReference type="GO" id="GO:0009636">
    <property type="term" value="P:response to toxic substance"/>
    <property type="evidence" value="ECO:0007669"/>
    <property type="project" value="TreeGrafter"/>
</dbReference>
<evidence type="ECO:0000256" key="4">
    <source>
        <dbReference type="ARBA" id="ARBA00022670"/>
    </source>
</evidence>
<reference evidence="11" key="1">
    <citation type="submission" date="2022-07" db="EMBL/GenBank/DDBJ databases">
        <title>Phylogenomic reconstructions and comparative analyses of Kickxellomycotina fungi.</title>
        <authorList>
            <person name="Reynolds N.K."/>
            <person name="Stajich J.E."/>
            <person name="Barry K."/>
            <person name="Grigoriev I.V."/>
            <person name="Crous P."/>
            <person name="Smith M.E."/>
        </authorList>
    </citation>
    <scope>NUCLEOTIDE SEQUENCE</scope>
    <source>
        <strain evidence="11">NRRL 1565</strain>
    </source>
</reference>
<dbReference type="SUPFAM" id="SSF54001">
    <property type="entry name" value="Cysteine proteinases"/>
    <property type="match status" value="1"/>
</dbReference>
<keyword evidence="12" id="KW-1185">Reference proteome</keyword>
<dbReference type="InterPro" id="IPR038765">
    <property type="entry name" value="Papain-like_cys_pep_sf"/>
</dbReference>
<dbReference type="InterPro" id="IPR000169">
    <property type="entry name" value="Pept_cys_AS"/>
</dbReference>
<comment type="subunit">
    <text evidence="8">Homohexamer. Binds to nucleic acids. Binds single-stranded DNA and RNA with higher affinity than double-stranded DNA.</text>
</comment>
<dbReference type="GO" id="GO:0070005">
    <property type="term" value="F:cysteine-type aminopeptidase activity"/>
    <property type="evidence" value="ECO:0007669"/>
    <property type="project" value="InterPro"/>
</dbReference>
<keyword evidence="9" id="KW-0963">Cytoplasm</keyword>
<protein>
    <recommendedName>
        <fullName evidence="3 9">Cysteine proteinase 1, mitochondrial</fullName>
        <ecNumber evidence="2 9">3.4.22.40</ecNumber>
    </recommendedName>
</protein>
<evidence type="ECO:0000256" key="8">
    <source>
        <dbReference type="ARBA" id="ARBA00026080"/>
    </source>
</evidence>
<keyword evidence="5 9" id="KW-0378">Hydrolase</keyword>
<organism evidence="11 12">
    <name type="scientific">Coemansia guatemalensis</name>
    <dbReference type="NCBI Taxonomy" id="2761395"/>
    <lineage>
        <taxon>Eukaryota</taxon>
        <taxon>Fungi</taxon>
        <taxon>Fungi incertae sedis</taxon>
        <taxon>Zoopagomycota</taxon>
        <taxon>Kickxellomycotina</taxon>
        <taxon>Kickxellomycetes</taxon>
        <taxon>Kickxellales</taxon>
        <taxon>Kickxellaceae</taxon>
        <taxon>Coemansia</taxon>
    </lineage>
</organism>
<comment type="similarity">
    <text evidence="9">Belongs to the peptidase C1 family.</text>
</comment>
<dbReference type="GO" id="GO:0043418">
    <property type="term" value="P:homocysteine catabolic process"/>
    <property type="evidence" value="ECO:0007669"/>
    <property type="project" value="TreeGrafter"/>
</dbReference>
<dbReference type="InterPro" id="IPR004134">
    <property type="entry name" value="Peptidase_C1B"/>
</dbReference>
<dbReference type="GO" id="GO:0006508">
    <property type="term" value="P:proteolysis"/>
    <property type="evidence" value="ECO:0007669"/>
    <property type="project" value="UniProtKB-KW"/>
</dbReference>
<dbReference type="GO" id="GO:0005739">
    <property type="term" value="C:mitochondrion"/>
    <property type="evidence" value="ECO:0007669"/>
    <property type="project" value="UniProtKB-SubCell"/>
</dbReference>
<keyword evidence="6 9" id="KW-0788">Thiol protease</keyword>
<feature type="active site" evidence="10">
    <location>
        <position position="82"/>
    </location>
</feature>
<dbReference type="GO" id="GO:0004197">
    <property type="term" value="F:cysteine-type endopeptidase activity"/>
    <property type="evidence" value="ECO:0007669"/>
    <property type="project" value="UniProtKB-EC"/>
</dbReference>
<comment type="function">
    <text evidence="9">Has aminopeptidase activity, shortening substrate peptides sequentially by 1 amino acid. Has bleomycin hydrolase activity, which can protect the cell from the toxic effects of bleomycin. Has homocysteine-thiolactonase activity, protecting the cell against homocysteine toxicity.</text>
</comment>
<dbReference type="EMBL" id="JANBUO010000502">
    <property type="protein sequence ID" value="KAJ2803624.1"/>
    <property type="molecule type" value="Genomic_DNA"/>
</dbReference>
<dbReference type="PANTHER" id="PTHR10363">
    <property type="entry name" value="BLEOMYCIN HYDROLASE"/>
    <property type="match status" value="1"/>
</dbReference>
<evidence type="ECO:0000256" key="5">
    <source>
        <dbReference type="ARBA" id="ARBA00022801"/>
    </source>
</evidence>
<dbReference type="PANTHER" id="PTHR10363:SF2">
    <property type="entry name" value="BLEOMYCIN HYDROLASE"/>
    <property type="match status" value="1"/>
</dbReference>
<keyword evidence="4 9" id="KW-0645">Protease</keyword>
<dbReference type="Gene3D" id="3.90.70.10">
    <property type="entry name" value="Cysteine proteinases"/>
    <property type="match status" value="1"/>
</dbReference>
<evidence type="ECO:0000256" key="3">
    <source>
        <dbReference type="ARBA" id="ARBA00016900"/>
    </source>
</evidence>
<dbReference type="PIRSF" id="PIRSF005700">
    <property type="entry name" value="PepC"/>
    <property type="match status" value="1"/>
</dbReference>
<comment type="caution">
    <text evidence="11">The sequence shown here is derived from an EMBL/GenBank/DDBJ whole genome shotgun (WGS) entry which is preliminary data.</text>
</comment>
<evidence type="ECO:0000256" key="7">
    <source>
        <dbReference type="ARBA" id="ARBA00025347"/>
    </source>
</evidence>
<evidence type="ECO:0000256" key="10">
    <source>
        <dbReference type="PIRSR" id="PIRSR005700-1"/>
    </source>
</evidence>
<name>A0A9W8I341_9FUNG</name>
<gene>
    <name evidence="11" type="primary">LAP3_1</name>
    <name evidence="11" type="ORF">H4R20_002812</name>
</gene>
<dbReference type="EC" id="3.4.22.40" evidence="2 9"/>
<evidence type="ECO:0000313" key="12">
    <source>
        <dbReference type="Proteomes" id="UP001140094"/>
    </source>
</evidence>
<evidence type="ECO:0000256" key="1">
    <source>
        <dbReference type="ARBA" id="ARBA00000423"/>
    </source>
</evidence>
<comment type="subcellular location">
    <subcellularLocation>
        <location evidence="9">Mitochondrion</location>
    </subcellularLocation>
    <subcellularLocation>
        <location evidence="9">Cytoplasm</location>
    </subcellularLocation>
</comment>
<dbReference type="Pfam" id="PF03051">
    <property type="entry name" value="Peptidase_C1_2"/>
    <property type="match status" value="1"/>
</dbReference>
<sequence length="455" mass="52093">MINFIAKGPLNDSEEFSSLQLRSLDNEFNADKTSNLARITVPDRPYADALHNINVQKQHPLVFSHELPFDGSITDQMDSGRCWIFAALNVLRREMMNKYNLEDLELSQSYLFYYDKLERANWFLENILATLNLDIESPDIQGLLNSPIPDGGHWNMFAALVEKYGVVPKHIYPETFHTSNSSAELADLLGSRLREHAMIFRNAHAMGATVEDLRKRKHDVLKEIHRIVSISAKSPPERFTWIFKDKVGKVHEFKDITPLEFYKQHVDFDCTQVVALINDPRREYMRSHQPDYIGNVVGAPRVTFINVPMSIIRQCALKSIEDGCSATFGLDESKLYSKATGIRALDIIDYEAAFDIKSSMSKAERLQYKVGGANHIMSFVGAHVEDGKVIRWKAENSRGSAQDNNGYSTITDEWFEEHVYQLNVKKNYVPKHVLDVLNHDVVSIPYDDYSLRIPY</sequence>
<dbReference type="OrthoDB" id="2666448at2759"/>
<dbReference type="PROSITE" id="PS00139">
    <property type="entry name" value="THIOL_PROTEASE_CYS"/>
    <property type="match status" value="1"/>
</dbReference>
<keyword evidence="9" id="KW-0496">Mitochondrion</keyword>
<dbReference type="AlphaFoldDB" id="A0A9W8I341"/>
<feature type="active site" evidence="10">
    <location>
        <position position="396"/>
    </location>
</feature>
<evidence type="ECO:0000256" key="2">
    <source>
        <dbReference type="ARBA" id="ARBA00012465"/>
    </source>
</evidence>
<feature type="active site" evidence="10">
    <location>
        <position position="375"/>
    </location>
</feature>
<proteinExistence type="inferred from homology"/>
<accession>A0A9W8I341</accession>